<feature type="transmembrane region" description="Helical" evidence="5">
    <location>
        <begin position="115"/>
        <end position="136"/>
    </location>
</feature>
<dbReference type="EMBL" id="CP003732">
    <property type="protein sequence ID" value="AFV12917.1"/>
    <property type="molecule type" value="Genomic_DNA"/>
</dbReference>
<dbReference type="Proteomes" id="UP000000467">
    <property type="component" value="Chromosome"/>
</dbReference>
<dbReference type="PANTHER" id="PTHR35529:SF1">
    <property type="entry name" value="MANGANESE EFFLUX PUMP MNTP-RELATED"/>
    <property type="match status" value="1"/>
</dbReference>
<proteinExistence type="predicted"/>
<evidence type="ECO:0000256" key="4">
    <source>
        <dbReference type="ARBA" id="ARBA00023136"/>
    </source>
</evidence>
<evidence type="ECO:0000256" key="2">
    <source>
        <dbReference type="ARBA" id="ARBA00022692"/>
    </source>
</evidence>
<dbReference type="PANTHER" id="PTHR35529">
    <property type="entry name" value="MANGANESE EFFLUX PUMP MNTP-RELATED"/>
    <property type="match status" value="1"/>
</dbReference>
<dbReference type="Pfam" id="PF02659">
    <property type="entry name" value="Mntp"/>
    <property type="match status" value="1"/>
</dbReference>
<feature type="transmembrane region" description="Helical" evidence="5">
    <location>
        <begin position="143"/>
        <end position="169"/>
    </location>
</feature>
<accession>K4LLF1</accession>
<keyword evidence="3 5" id="KW-1133">Transmembrane helix</keyword>
<dbReference type="AlphaFoldDB" id="K4LLF1"/>
<feature type="transmembrane region" description="Helical" evidence="5">
    <location>
        <begin position="175"/>
        <end position="192"/>
    </location>
</feature>
<evidence type="ECO:0000313" key="6">
    <source>
        <dbReference type="EMBL" id="AFV12917.1"/>
    </source>
</evidence>
<gene>
    <name evidence="6" type="ordered locus">Tph_c27520</name>
</gene>
<evidence type="ECO:0000313" key="7">
    <source>
        <dbReference type="Proteomes" id="UP000000467"/>
    </source>
</evidence>
<protein>
    <recommendedName>
        <fullName evidence="8">Manganese efflux pump MntP</fullName>
    </recommendedName>
</protein>
<dbReference type="HOGENOM" id="CLU_096410_1_0_9"/>
<sequence>MDELLTLILVAVALGADAFSLALGLGMGNRSRRYIISTAGMVGIFHVLMPLIGVLIGNYLGALIGRLAAWMGGFILIILGLRMIGEGWPWRVTAFSLRDFREMLSPPPAKPASSWGGLLALSWSVSVDAFGAGIGLGATMKGLTAFVVVLGLVAAAMTACGLLLGQLLGHWAGKWAEIAGGLVLAGIGVRMFF</sequence>
<feature type="transmembrane region" description="Helical" evidence="5">
    <location>
        <begin position="34"/>
        <end position="60"/>
    </location>
</feature>
<keyword evidence="7" id="KW-1185">Reference proteome</keyword>
<dbReference type="STRING" id="1089553.Tph_c27520"/>
<keyword evidence="4 5" id="KW-0472">Membrane</keyword>
<feature type="transmembrane region" description="Helical" evidence="5">
    <location>
        <begin position="67"/>
        <end position="85"/>
    </location>
</feature>
<evidence type="ECO:0008006" key="8">
    <source>
        <dbReference type="Google" id="ProtNLM"/>
    </source>
</evidence>
<reference evidence="6 7" key="1">
    <citation type="journal article" date="2012" name="BMC Genomics">
        <title>Genome-guided analysis of physiological and morphological traits of the fermentative acetate oxidizer Thermacetogenium phaeum.</title>
        <authorList>
            <person name="Oehler D."/>
            <person name="Poehlein A."/>
            <person name="Leimbach A."/>
            <person name="Muller N."/>
            <person name="Daniel R."/>
            <person name="Gottschalk G."/>
            <person name="Schink B."/>
        </authorList>
    </citation>
    <scope>NUCLEOTIDE SEQUENCE [LARGE SCALE GENOMIC DNA]</scope>
    <source>
        <strain evidence="7">ATCC BAA-254 / DSM 26808 / PB</strain>
    </source>
</reference>
<dbReference type="OrthoDB" id="1679700at2"/>
<dbReference type="RefSeq" id="WP_015051776.1">
    <property type="nucleotide sequence ID" value="NC_018870.1"/>
</dbReference>
<keyword evidence="2 5" id="KW-0812">Transmembrane</keyword>
<dbReference type="InterPro" id="IPR003810">
    <property type="entry name" value="Mntp/YtaF"/>
</dbReference>
<name>K4LLF1_THEPS</name>
<evidence type="ECO:0000256" key="3">
    <source>
        <dbReference type="ARBA" id="ARBA00022989"/>
    </source>
</evidence>
<evidence type="ECO:0000256" key="1">
    <source>
        <dbReference type="ARBA" id="ARBA00022475"/>
    </source>
</evidence>
<dbReference type="eggNOG" id="COG1971">
    <property type="taxonomic scope" value="Bacteria"/>
</dbReference>
<organism evidence="6 7">
    <name type="scientific">Thermacetogenium phaeum (strain ATCC BAA-254 / DSM 26808 / PB)</name>
    <dbReference type="NCBI Taxonomy" id="1089553"/>
    <lineage>
        <taxon>Bacteria</taxon>
        <taxon>Bacillati</taxon>
        <taxon>Bacillota</taxon>
        <taxon>Clostridia</taxon>
        <taxon>Thermoanaerobacterales</taxon>
        <taxon>Thermoanaerobacteraceae</taxon>
        <taxon>Thermacetogenium</taxon>
    </lineage>
</organism>
<dbReference type="KEGG" id="tpz:Tph_c27520"/>
<keyword evidence="1" id="KW-1003">Cell membrane</keyword>
<evidence type="ECO:0000256" key="5">
    <source>
        <dbReference type="SAM" id="Phobius"/>
    </source>
</evidence>